<evidence type="ECO:0000313" key="4">
    <source>
        <dbReference type="Proteomes" id="UP000046122"/>
    </source>
</evidence>
<dbReference type="EMBL" id="CCNE01000011">
    <property type="protein sequence ID" value="CDX54069.1"/>
    <property type="molecule type" value="Genomic_DNA"/>
</dbReference>
<evidence type="ECO:0000256" key="1">
    <source>
        <dbReference type="SAM" id="MobiDB-lite"/>
    </source>
</evidence>
<evidence type="ECO:0000313" key="5">
    <source>
        <dbReference type="Proteomes" id="UP000046373"/>
    </source>
</evidence>
<dbReference type="EMBL" id="CCNB01000044">
    <property type="protein sequence ID" value="CDX45006.1"/>
    <property type="molecule type" value="Genomic_DNA"/>
</dbReference>
<sequence length="80" mass="8947">MIKSPGKSDPVASESSSDQVKRQTETLPEQDPAEGSRETVDHELERQKKRSPEAEDRKSGRQALRDQVEEETELPQKGSA</sequence>
<name>A0A090FTP2_MESPL</name>
<dbReference type="AlphaFoldDB" id="A0A090FTP2"/>
<reference evidence="4 5" key="1">
    <citation type="submission" date="2014-08" db="EMBL/GenBank/DDBJ databases">
        <authorList>
            <person name="Moulin Lionel"/>
        </authorList>
    </citation>
    <scope>NUCLEOTIDE SEQUENCE [LARGE SCALE GENOMIC DNA]</scope>
</reference>
<feature type="compositionally biased region" description="Basic and acidic residues" evidence="1">
    <location>
        <begin position="34"/>
        <end position="67"/>
    </location>
</feature>
<protein>
    <submittedName>
        <fullName evidence="2">Uncharacterized protein</fullName>
    </submittedName>
</protein>
<organism evidence="2 5">
    <name type="scientific">Mesorhizobium plurifarium</name>
    <dbReference type="NCBI Taxonomy" id="69974"/>
    <lineage>
        <taxon>Bacteria</taxon>
        <taxon>Pseudomonadati</taxon>
        <taxon>Pseudomonadota</taxon>
        <taxon>Alphaproteobacteria</taxon>
        <taxon>Hyphomicrobiales</taxon>
        <taxon>Phyllobacteriaceae</taxon>
        <taxon>Mesorhizobium</taxon>
    </lineage>
</organism>
<evidence type="ECO:0000313" key="3">
    <source>
        <dbReference type="EMBL" id="CDX54069.1"/>
    </source>
</evidence>
<proteinExistence type="predicted"/>
<feature type="region of interest" description="Disordered" evidence="1">
    <location>
        <begin position="1"/>
        <end position="80"/>
    </location>
</feature>
<dbReference type="Proteomes" id="UP000046373">
    <property type="component" value="Unassembled WGS sequence"/>
</dbReference>
<gene>
    <name evidence="3" type="ORF">MPL3365_190004</name>
    <name evidence="2" type="ORF">MPLDJ20_70003</name>
</gene>
<accession>A0A090FTP2</accession>
<evidence type="ECO:0000313" key="2">
    <source>
        <dbReference type="EMBL" id="CDX45006.1"/>
    </source>
</evidence>
<dbReference type="Proteomes" id="UP000046122">
    <property type="component" value="Unassembled WGS sequence"/>
</dbReference>